<reference evidence="2" key="1">
    <citation type="journal article" date="2022" name="Mol. Ecol. Resour.">
        <title>The genomes of chicory, endive, great burdock and yacon provide insights into Asteraceae palaeo-polyploidization history and plant inulin production.</title>
        <authorList>
            <person name="Fan W."/>
            <person name="Wang S."/>
            <person name="Wang H."/>
            <person name="Wang A."/>
            <person name="Jiang F."/>
            <person name="Liu H."/>
            <person name="Zhao H."/>
            <person name="Xu D."/>
            <person name="Zhang Y."/>
        </authorList>
    </citation>
    <scope>NUCLEOTIDE SEQUENCE [LARGE SCALE GENOMIC DNA]</scope>
    <source>
        <strain evidence="2">cv. Yunnan</strain>
    </source>
</reference>
<organism evidence="1 2">
    <name type="scientific">Smallanthus sonchifolius</name>
    <dbReference type="NCBI Taxonomy" id="185202"/>
    <lineage>
        <taxon>Eukaryota</taxon>
        <taxon>Viridiplantae</taxon>
        <taxon>Streptophyta</taxon>
        <taxon>Embryophyta</taxon>
        <taxon>Tracheophyta</taxon>
        <taxon>Spermatophyta</taxon>
        <taxon>Magnoliopsida</taxon>
        <taxon>eudicotyledons</taxon>
        <taxon>Gunneridae</taxon>
        <taxon>Pentapetalae</taxon>
        <taxon>asterids</taxon>
        <taxon>campanulids</taxon>
        <taxon>Asterales</taxon>
        <taxon>Asteraceae</taxon>
        <taxon>Asteroideae</taxon>
        <taxon>Heliantheae alliance</taxon>
        <taxon>Millerieae</taxon>
        <taxon>Smallanthus</taxon>
    </lineage>
</organism>
<comment type="caution">
    <text evidence="1">The sequence shown here is derived from an EMBL/GenBank/DDBJ whole genome shotgun (WGS) entry which is preliminary data.</text>
</comment>
<dbReference type="Proteomes" id="UP001056120">
    <property type="component" value="Linkage Group LG29"/>
</dbReference>
<evidence type="ECO:0000313" key="2">
    <source>
        <dbReference type="Proteomes" id="UP001056120"/>
    </source>
</evidence>
<sequence>MVTQQIAAAMPGITARVNASRSVDNENTRDTYPRNANPMNVNLGNTNTGGANPLNTNQVNTNPVNTNPRNANLGDATQANTGNPRNRGINYGYQEPYNPNGMRRIYTYDDFMECRPKELYGRGGATAALRWLEEIDSVINISNCTDNSKVKFTSQET</sequence>
<proteinExistence type="predicted"/>
<gene>
    <name evidence="1" type="ORF">L1987_85899</name>
</gene>
<keyword evidence="2" id="KW-1185">Reference proteome</keyword>
<evidence type="ECO:0000313" key="1">
    <source>
        <dbReference type="EMBL" id="KAI3676294.1"/>
    </source>
</evidence>
<protein>
    <submittedName>
        <fullName evidence="1">Uncharacterized protein</fullName>
    </submittedName>
</protein>
<dbReference type="EMBL" id="CM042046">
    <property type="protein sequence ID" value="KAI3676294.1"/>
    <property type="molecule type" value="Genomic_DNA"/>
</dbReference>
<accession>A0ACB8XZE4</accession>
<reference evidence="1 2" key="2">
    <citation type="journal article" date="2022" name="Mol. Ecol. Resour.">
        <title>The genomes of chicory, endive, great burdock and yacon provide insights into Asteraceae paleo-polyploidization history and plant inulin production.</title>
        <authorList>
            <person name="Fan W."/>
            <person name="Wang S."/>
            <person name="Wang H."/>
            <person name="Wang A."/>
            <person name="Jiang F."/>
            <person name="Liu H."/>
            <person name="Zhao H."/>
            <person name="Xu D."/>
            <person name="Zhang Y."/>
        </authorList>
    </citation>
    <scope>NUCLEOTIDE SEQUENCE [LARGE SCALE GENOMIC DNA]</scope>
    <source>
        <strain evidence="2">cv. Yunnan</strain>
        <tissue evidence="1">Leaves</tissue>
    </source>
</reference>
<name>A0ACB8XZE4_9ASTR</name>